<name>A0ABV2TAZ1_9BACT</name>
<dbReference type="Proteomes" id="UP001549749">
    <property type="component" value="Unassembled WGS sequence"/>
</dbReference>
<protein>
    <submittedName>
        <fullName evidence="2">CHAT domain-containing protein</fullName>
    </submittedName>
</protein>
<dbReference type="InterPro" id="IPR024983">
    <property type="entry name" value="CHAT_dom"/>
</dbReference>
<proteinExistence type="predicted"/>
<keyword evidence="3" id="KW-1185">Reference proteome</keyword>
<feature type="domain" description="CHAT" evidence="1">
    <location>
        <begin position="81"/>
        <end position="268"/>
    </location>
</feature>
<organism evidence="2 3">
    <name type="scientific">Chitinophaga defluvii</name>
    <dbReference type="NCBI Taxonomy" id="3163343"/>
    <lineage>
        <taxon>Bacteria</taxon>
        <taxon>Pseudomonadati</taxon>
        <taxon>Bacteroidota</taxon>
        <taxon>Chitinophagia</taxon>
        <taxon>Chitinophagales</taxon>
        <taxon>Chitinophagaceae</taxon>
        <taxon>Chitinophaga</taxon>
    </lineage>
</organism>
<dbReference type="EMBL" id="JBEXAC010000002">
    <property type="protein sequence ID" value="MET7000200.1"/>
    <property type="molecule type" value="Genomic_DNA"/>
</dbReference>
<accession>A0ABV2TAZ1</accession>
<comment type="caution">
    <text evidence="2">The sequence shown here is derived from an EMBL/GenBank/DDBJ whole genome shotgun (WGS) entry which is preliminary data.</text>
</comment>
<reference evidence="2 3" key="1">
    <citation type="submission" date="2024-06" db="EMBL/GenBank/DDBJ databases">
        <title>Chitinophaga defluvii sp. nov., isolated from municipal sewage.</title>
        <authorList>
            <person name="Zhang L."/>
        </authorList>
    </citation>
    <scope>NUCLEOTIDE SEQUENCE [LARGE SCALE GENOMIC DNA]</scope>
    <source>
        <strain evidence="2 3">H8</strain>
    </source>
</reference>
<gene>
    <name evidence="2" type="ORF">ABR189_22605</name>
</gene>
<dbReference type="Pfam" id="PF12770">
    <property type="entry name" value="CHAT"/>
    <property type="match status" value="1"/>
</dbReference>
<evidence type="ECO:0000313" key="3">
    <source>
        <dbReference type="Proteomes" id="UP001549749"/>
    </source>
</evidence>
<dbReference type="RefSeq" id="WP_354662760.1">
    <property type="nucleotide sequence ID" value="NZ_JBEXAC010000002.1"/>
</dbReference>
<evidence type="ECO:0000259" key="1">
    <source>
        <dbReference type="Pfam" id="PF12770"/>
    </source>
</evidence>
<evidence type="ECO:0000313" key="2">
    <source>
        <dbReference type="EMBL" id="MET7000200.1"/>
    </source>
</evidence>
<sequence>MNGILEEVQLSIAAMPVNEAVAHLFEILPREKDIILSHMQLKTVMGNFYRGLISREDYEVALNKLHRSLDFFLSELDRPRIKLVFDALGLQQPEALQQKNILFIESMPVDQQRLQLDVEYTRIEGIADAGSNRLYTVAKPLLAATLDLLIQRLNRVQPQVVHFSGHGHSSGIVLSTADNRAQLVPTDAITRLFSLFTNTTECLLLNACYSATQAAELSKHIKYVIGMDAPIDDDAAIEFTSTFYTALCNAPVVNYKDCYTQATVKLLTVAGNADVFPQLWSSGVQVT</sequence>